<feature type="signal peptide" evidence="1">
    <location>
        <begin position="1"/>
        <end position="22"/>
    </location>
</feature>
<keyword evidence="4" id="KW-1185">Reference proteome</keyword>
<comment type="caution">
    <text evidence="3">The sequence shown here is derived from an EMBL/GenBank/DDBJ whole genome shotgun (WGS) entry which is preliminary data.</text>
</comment>
<dbReference type="InterPro" id="IPR000914">
    <property type="entry name" value="SBP_5_dom"/>
</dbReference>
<dbReference type="InterPro" id="IPR039424">
    <property type="entry name" value="SBP_5"/>
</dbReference>
<keyword evidence="1" id="KW-0732">Signal</keyword>
<dbReference type="EMBL" id="BNAD01000017">
    <property type="protein sequence ID" value="GHE19076.1"/>
    <property type="molecule type" value="Genomic_DNA"/>
</dbReference>
<reference evidence="4" key="1">
    <citation type="journal article" date="2019" name="Int. J. Syst. Evol. Microbiol.">
        <title>The Global Catalogue of Microorganisms (GCM) 10K type strain sequencing project: providing services to taxonomists for standard genome sequencing and annotation.</title>
        <authorList>
            <consortium name="The Broad Institute Genomics Platform"/>
            <consortium name="The Broad Institute Genome Sequencing Center for Infectious Disease"/>
            <person name="Wu L."/>
            <person name="Ma J."/>
        </authorList>
    </citation>
    <scope>NUCLEOTIDE SEQUENCE [LARGE SCALE GENOMIC DNA]</scope>
    <source>
        <strain evidence="4">CGMCC 1.12791</strain>
    </source>
</reference>
<dbReference type="PANTHER" id="PTHR30290:SF83">
    <property type="entry name" value="ABC TRANSPORTER SUBSTRATE-BINDING PROTEIN"/>
    <property type="match status" value="1"/>
</dbReference>
<evidence type="ECO:0000313" key="4">
    <source>
        <dbReference type="Proteomes" id="UP000597341"/>
    </source>
</evidence>
<accession>A0ABQ3HNF1</accession>
<dbReference type="Gene3D" id="3.40.190.10">
    <property type="entry name" value="Periplasmic binding protein-like II"/>
    <property type="match status" value="1"/>
</dbReference>
<protein>
    <submittedName>
        <fullName evidence="3">ABC transporter substrate-binding protein</fullName>
    </submittedName>
</protein>
<dbReference type="InterPro" id="IPR030678">
    <property type="entry name" value="Peptide/Ni-bd"/>
</dbReference>
<dbReference type="SUPFAM" id="SSF53850">
    <property type="entry name" value="Periplasmic binding protein-like II"/>
    <property type="match status" value="1"/>
</dbReference>
<feature type="chain" id="PRO_5046456837" evidence="1">
    <location>
        <begin position="23"/>
        <end position="590"/>
    </location>
</feature>
<sequence length="590" mass="63564">MRGSRPLVVVACAVVLALAACSDEGTDQGWERPRPGAAYTVPAAVTVDPDRRGPAPEVEGATPGGTITVLMPGAPGPDTLDPTGGWSSTGNAIQQALVSRTLTQYVRGDDGRPVLVPDLATDLGRHNGDFTEWTFTIRDDATWEDGKPVTPEEVAFGICRSLDTATFPSGPGTEYSTQYFAGADDYPGPYSAGDPECDDYDGISVDDQDVTIAMDRPFPDMPHWGAVLAMGPAPLGEASDPVGYAQRPLATGPYEVERWAPAEELVLVRNDEWDPASDPGRHQYADRFVFRFDQDQAKVDEIMLSGIAASRTAVATSLGAGRYREATQVLGERLVQQATQCVSTITPDHTKITDVRVRRALAYAVPHEDVWVATGEVPGVTRVRASSLMPPGMPGRRDIAVDGEEITYDPDKARALLAEAGHATEPYPITMAYNQLDPAASAAQEQLTKGLEASGFEVRAIPVQQSIYSVWLDRDNEVDRALNVRGVSWCPMWPSGSALLPPLLRSGAPFNTARFADPTVDRAMDDIAGLPVEEQAAAWGELDEQILTDHFPIIPTSYQNRLLVFGERVGNPTGEGSMGAPNYKDLFVVR</sequence>
<dbReference type="PROSITE" id="PS51257">
    <property type="entry name" value="PROKAR_LIPOPROTEIN"/>
    <property type="match status" value="1"/>
</dbReference>
<feature type="domain" description="Solute-binding protein family 5" evidence="2">
    <location>
        <begin position="115"/>
        <end position="507"/>
    </location>
</feature>
<dbReference type="PIRSF" id="PIRSF002741">
    <property type="entry name" value="MppA"/>
    <property type="match status" value="1"/>
</dbReference>
<evidence type="ECO:0000259" key="2">
    <source>
        <dbReference type="Pfam" id="PF00496"/>
    </source>
</evidence>
<proteinExistence type="predicted"/>
<dbReference type="Gene3D" id="3.10.105.10">
    <property type="entry name" value="Dipeptide-binding Protein, Domain 3"/>
    <property type="match status" value="1"/>
</dbReference>
<evidence type="ECO:0000313" key="3">
    <source>
        <dbReference type="EMBL" id="GHE19076.1"/>
    </source>
</evidence>
<organism evidence="3 4">
    <name type="scientific">Nocardioides flavus</name>
    <name type="common">ex Wang et al. 2016</name>
    <dbReference type="NCBI Taxonomy" id="2058780"/>
    <lineage>
        <taxon>Bacteria</taxon>
        <taxon>Bacillati</taxon>
        <taxon>Actinomycetota</taxon>
        <taxon>Actinomycetes</taxon>
        <taxon>Propionibacteriales</taxon>
        <taxon>Nocardioidaceae</taxon>
        <taxon>Nocardioides</taxon>
    </lineage>
</organism>
<dbReference type="Proteomes" id="UP000597341">
    <property type="component" value="Unassembled WGS sequence"/>
</dbReference>
<name>A0ABQ3HNF1_9ACTN</name>
<dbReference type="RefSeq" id="WP_191280962.1">
    <property type="nucleotide sequence ID" value="NZ_BNAD01000017.1"/>
</dbReference>
<dbReference type="PANTHER" id="PTHR30290">
    <property type="entry name" value="PERIPLASMIC BINDING COMPONENT OF ABC TRANSPORTER"/>
    <property type="match status" value="1"/>
</dbReference>
<evidence type="ECO:0000256" key="1">
    <source>
        <dbReference type="SAM" id="SignalP"/>
    </source>
</evidence>
<gene>
    <name evidence="3" type="ORF">GCM10011376_36860</name>
</gene>
<dbReference type="Pfam" id="PF00496">
    <property type="entry name" value="SBP_bac_5"/>
    <property type="match status" value="1"/>
</dbReference>